<gene>
    <name evidence="2" type="ORF">RQP53_04830</name>
</gene>
<dbReference type="CDD" id="cd04301">
    <property type="entry name" value="NAT_SF"/>
    <property type="match status" value="1"/>
</dbReference>
<dbReference type="InterPro" id="IPR016181">
    <property type="entry name" value="Acyl_CoA_acyltransferase"/>
</dbReference>
<name>A0ABU3P7P0_9BURK</name>
<comment type="caution">
    <text evidence="2">The sequence shown here is derived from an EMBL/GenBank/DDBJ whole genome shotgun (WGS) entry which is preliminary data.</text>
</comment>
<evidence type="ECO:0000259" key="1">
    <source>
        <dbReference type="PROSITE" id="PS51186"/>
    </source>
</evidence>
<dbReference type="EMBL" id="JAVXZY010000001">
    <property type="protein sequence ID" value="MDT8998592.1"/>
    <property type="molecule type" value="Genomic_DNA"/>
</dbReference>
<keyword evidence="3" id="KW-1185">Reference proteome</keyword>
<dbReference type="SUPFAM" id="SSF55729">
    <property type="entry name" value="Acyl-CoA N-acyltransferases (Nat)"/>
    <property type="match status" value="1"/>
</dbReference>
<dbReference type="PROSITE" id="PS51186">
    <property type="entry name" value="GNAT"/>
    <property type="match status" value="1"/>
</dbReference>
<dbReference type="Gene3D" id="3.40.630.30">
    <property type="match status" value="1"/>
</dbReference>
<feature type="domain" description="N-acetyltransferase" evidence="1">
    <location>
        <begin position="6"/>
        <end position="153"/>
    </location>
</feature>
<evidence type="ECO:0000313" key="2">
    <source>
        <dbReference type="EMBL" id="MDT8998592.1"/>
    </source>
</evidence>
<organism evidence="2 3">
    <name type="scientific">Roseateles aquae</name>
    <dbReference type="NCBI Taxonomy" id="3077235"/>
    <lineage>
        <taxon>Bacteria</taxon>
        <taxon>Pseudomonadati</taxon>
        <taxon>Pseudomonadota</taxon>
        <taxon>Betaproteobacteria</taxon>
        <taxon>Burkholderiales</taxon>
        <taxon>Sphaerotilaceae</taxon>
        <taxon>Roseateles</taxon>
    </lineage>
</organism>
<dbReference type="InterPro" id="IPR000182">
    <property type="entry name" value="GNAT_dom"/>
</dbReference>
<evidence type="ECO:0000313" key="3">
    <source>
        <dbReference type="Proteomes" id="UP001246372"/>
    </source>
</evidence>
<reference evidence="2" key="1">
    <citation type="submission" date="2023-09" db="EMBL/GenBank/DDBJ databases">
        <title>Paucibacter sp. APW11 Genome sequencing and assembly.</title>
        <authorList>
            <person name="Kim I."/>
        </authorList>
    </citation>
    <scope>NUCLEOTIDE SEQUENCE</scope>
    <source>
        <strain evidence="2">APW11</strain>
    </source>
</reference>
<accession>A0ABU3P7P0</accession>
<dbReference type="Pfam" id="PF13673">
    <property type="entry name" value="Acetyltransf_10"/>
    <property type="match status" value="1"/>
</dbReference>
<dbReference type="RefSeq" id="WP_315648993.1">
    <property type="nucleotide sequence ID" value="NZ_JAVXZY010000001.1"/>
</dbReference>
<sequence length="154" mass="16970">MRWECQRFCALSGAALYELLSLRAEVFVVEQRCIYQDLDGLDPDLWHLRGLDEASGQLLAYARLLPPGAKGAAQSEPMIGRVLTAPQARGSGQGRALMQQALLHCERLWPGQAVALSAQAHLQDFYASLGFVPCSAVYDEDGIAHIDMRRESQV</sequence>
<protein>
    <submittedName>
        <fullName evidence="2">GNAT family N-acetyltransferase</fullName>
    </submittedName>
</protein>
<proteinExistence type="predicted"/>
<dbReference type="Proteomes" id="UP001246372">
    <property type="component" value="Unassembled WGS sequence"/>
</dbReference>